<organism evidence="3 4">
    <name type="scientific">Blyttiomyces helicus</name>
    <dbReference type="NCBI Taxonomy" id="388810"/>
    <lineage>
        <taxon>Eukaryota</taxon>
        <taxon>Fungi</taxon>
        <taxon>Fungi incertae sedis</taxon>
        <taxon>Chytridiomycota</taxon>
        <taxon>Chytridiomycota incertae sedis</taxon>
        <taxon>Chytridiomycetes</taxon>
        <taxon>Chytridiomycetes incertae sedis</taxon>
        <taxon>Blyttiomyces</taxon>
    </lineage>
</organism>
<dbReference type="OrthoDB" id="1932706at2759"/>
<dbReference type="EMBL" id="KZ996317">
    <property type="protein sequence ID" value="RKO89055.1"/>
    <property type="molecule type" value="Genomic_DNA"/>
</dbReference>
<dbReference type="InterPro" id="IPR021950">
    <property type="entry name" value="Spt20"/>
</dbReference>
<gene>
    <name evidence="3" type="ORF">BDK51DRAFT_34611</name>
</gene>
<dbReference type="GO" id="GO:0006357">
    <property type="term" value="P:regulation of transcription by RNA polymerase II"/>
    <property type="evidence" value="ECO:0007669"/>
    <property type="project" value="TreeGrafter"/>
</dbReference>
<dbReference type="Proteomes" id="UP000269721">
    <property type="component" value="Unassembled WGS sequence"/>
</dbReference>
<name>A0A4P9WBQ7_9FUNG</name>
<feature type="compositionally biased region" description="Pro residues" evidence="1">
    <location>
        <begin position="169"/>
        <end position="179"/>
    </location>
</feature>
<proteinExistence type="predicted"/>
<evidence type="ECO:0000259" key="2">
    <source>
        <dbReference type="Pfam" id="PF12090"/>
    </source>
</evidence>
<keyword evidence="4" id="KW-1185">Reference proteome</keyword>
<dbReference type="PANTHER" id="PTHR13526:SF8">
    <property type="entry name" value="TRANSCRIPTION FACTOR SPT20 HOMOLOG"/>
    <property type="match status" value="1"/>
</dbReference>
<dbReference type="AlphaFoldDB" id="A0A4P9WBQ7"/>
<protein>
    <submittedName>
        <fullName evidence="3">Spt20 family-domain-containing protein</fullName>
    </submittedName>
</protein>
<feature type="domain" description="Spt20-like SEP" evidence="2">
    <location>
        <begin position="54"/>
        <end position="232"/>
    </location>
</feature>
<dbReference type="GO" id="GO:0003712">
    <property type="term" value="F:transcription coregulator activity"/>
    <property type="evidence" value="ECO:0007669"/>
    <property type="project" value="InterPro"/>
</dbReference>
<sequence length="242" mass="25588">MASLPETEQLHQQPREKRPELPVGANASVAAATATTVAMAPASVPAVAVTKEPPPALILHLYPTHFTLGDQDKAFQYNGPLKSLLEAISNQYLPPDLADIFTESDYHNGCVYVQVQDHRWHMRGGRSEKSGDPADSSTPAPESTSTAATKPSSTPAPSAPTSATASAPPSAPASAPAPAPSETARIPPYIRTYVLRPNQRSLRADLQGLSVMNPSLAISTEEMAVEVEAKLLVGRLGVPTRK</sequence>
<evidence type="ECO:0000313" key="4">
    <source>
        <dbReference type="Proteomes" id="UP000269721"/>
    </source>
</evidence>
<feature type="region of interest" description="Disordered" evidence="1">
    <location>
        <begin position="1"/>
        <end position="23"/>
    </location>
</feature>
<dbReference type="GO" id="GO:0000124">
    <property type="term" value="C:SAGA complex"/>
    <property type="evidence" value="ECO:0007669"/>
    <property type="project" value="InterPro"/>
</dbReference>
<dbReference type="PANTHER" id="PTHR13526">
    <property type="entry name" value="TRANSCRIPTION FACTOR SPT20 HOMOLOG"/>
    <property type="match status" value="1"/>
</dbReference>
<accession>A0A4P9WBQ7</accession>
<dbReference type="Pfam" id="PF12090">
    <property type="entry name" value="Spt20_SEP"/>
    <property type="match status" value="1"/>
</dbReference>
<dbReference type="InterPro" id="IPR046468">
    <property type="entry name" value="Spt20-like_SEP"/>
</dbReference>
<feature type="compositionally biased region" description="Low complexity" evidence="1">
    <location>
        <begin position="136"/>
        <end position="168"/>
    </location>
</feature>
<reference evidence="4" key="1">
    <citation type="journal article" date="2018" name="Nat. Microbiol.">
        <title>Leveraging single-cell genomics to expand the fungal tree of life.</title>
        <authorList>
            <person name="Ahrendt S.R."/>
            <person name="Quandt C.A."/>
            <person name="Ciobanu D."/>
            <person name="Clum A."/>
            <person name="Salamov A."/>
            <person name="Andreopoulos B."/>
            <person name="Cheng J.F."/>
            <person name="Woyke T."/>
            <person name="Pelin A."/>
            <person name="Henrissat B."/>
            <person name="Reynolds N.K."/>
            <person name="Benny G.L."/>
            <person name="Smith M.E."/>
            <person name="James T.Y."/>
            <person name="Grigoriev I.V."/>
        </authorList>
    </citation>
    <scope>NUCLEOTIDE SEQUENCE [LARGE SCALE GENOMIC DNA]</scope>
</reference>
<evidence type="ECO:0000256" key="1">
    <source>
        <dbReference type="SAM" id="MobiDB-lite"/>
    </source>
</evidence>
<evidence type="ECO:0000313" key="3">
    <source>
        <dbReference type="EMBL" id="RKO89055.1"/>
    </source>
</evidence>
<feature type="region of interest" description="Disordered" evidence="1">
    <location>
        <begin position="122"/>
        <end position="184"/>
    </location>
</feature>